<dbReference type="PANTHER" id="PTHR33392:SF6">
    <property type="entry name" value="POLYISOPRENYL-TEICHOIC ACID--PEPTIDOGLYCAN TEICHOIC ACID TRANSFERASE TAGU"/>
    <property type="match status" value="1"/>
</dbReference>
<organism evidence="4 5">
    <name type="scientific">Jeotgalibacillus campisalis</name>
    <dbReference type="NCBI Taxonomy" id="220754"/>
    <lineage>
        <taxon>Bacteria</taxon>
        <taxon>Bacillati</taxon>
        <taxon>Bacillota</taxon>
        <taxon>Bacilli</taxon>
        <taxon>Bacillales</taxon>
        <taxon>Caryophanaceae</taxon>
        <taxon>Jeotgalibacillus</taxon>
    </lineage>
</organism>
<comment type="similarity">
    <text evidence="1">Belongs to the LytR/CpsA/Psr (LCP) family.</text>
</comment>
<dbReference type="InterPro" id="IPR004474">
    <property type="entry name" value="LytR_CpsA_psr"/>
</dbReference>
<dbReference type="EMBL" id="JXRR01000022">
    <property type="protein sequence ID" value="KIL43072.1"/>
    <property type="molecule type" value="Genomic_DNA"/>
</dbReference>
<dbReference type="Gene3D" id="3.40.630.190">
    <property type="entry name" value="LCP protein"/>
    <property type="match status" value="1"/>
</dbReference>
<dbReference type="Proteomes" id="UP000031972">
    <property type="component" value="Unassembled WGS sequence"/>
</dbReference>
<keyword evidence="2" id="KW-1133">Transmembrane helix</keyword>
<feature type="domain" description="Cell envelope-related transcriptional attenuator" evidence="3">
    <location>
        <begin position="82"/>
        <end position="223"/>
    </location>
</feature>
<keyword evidence="5" id="KW-1185">Reference proteome</keyword>
<keyword evidence="2" id="KW-0472">Membrane</keyword>
<protein>
    <submittedName>
        <fullName evidence="4">Membrane-bound transcriptional regulator LytR</fullName>
    </submittedName>
</protein>
<evidence type="ECO:0000313" key="4">
    <source>
        <dbReference type="EMBL" id="KIL43072.1"/>
    </source>
</evidence>
<evidence type="ECO:0000256" key="2">
    <source>
        <dbReference type="SAM" id="Phobius"/>
    </source>
</evidence>
<dbReference type="NCBIfam" id="TIGR00350">
    <property type="entry name" value="lytR_cpsA_psr"/>
    <property type="match status" value="1"/>
</dbReference>
<accession>A0A0C2V200</accession>
<gene>
    <name evidence="4" type="ORF">KR50_34750</name>
</gene>
<comment type="caution">
    <text evidence="4">The sequence shown here is derived from an EMBL/GenBank/DDBJ whole genome shotgun (WGS) entry which is preliminary data.</text>
</comment>
<feature type="transmembrane region" description="Helical" evidence="2">
    <location>
        <begin position="12"/>
        <end position="35"/>
    </location>
</feature>
<keyword evidence="2" id="KW-0812">Transmembrane</keyword>
<evidence type="ECO:0000256" key="1">
    <source>
        <dbReference type="ARBA" id="ARBA00006068"/>
    </source>
</evidence>
<reference evidence="4 5" key="1">
    <citation type="submission" date="2015-01" db="EMBL/GenBank/DDBJ databases">
        <title>Jeotgalibacillus campisalis genome sequencing.</title>
        <authorList>
            <person name="Goh K.M."/>
            <person name="Chan K.-G."/>
            <person name="Yaakop A.S."/>
            <person name="Ee R."/>
            <person name="Gan H.M."/>
            <person name="Chan C.S."/>
        </authorList>
    </citation>
    <scope>NUCLEOTIDE SEQUENCE [LARGE SCALE GENOMIC DNA]</scope>
    <source>
        <strain evidence="4 5">SF-57</strain>
    </source>
</reference>
<dbReference type="RefSeq" id="WP_041061328.1">
    <property type="nucleotide sequence ID" value="NZ_JXRR01000022.1"/>
</dbReference>
<dbReference type="AlphaFoldDB" id="A0A0C2V200"/>
<dbReference type="OrthoDB" id="27330at2"/>
<dbReference type="InterPro" id="IPR050922">
    <property type="entry name" value="LytR/CpsA/Psr_CW_biosynth"/>
</dbReference>
<dbReference type="Pfam" id="PF03816">
    <property type="entry name" value="LytR_cpsA_psr"/>
    <property type="match status" value="1"/>
</dbReference>
<proteinExistence type="inferred from homology"/>
<evidence type="ECO:0000259" key="3">
    <source>
        <dbReference type="Pfam" id="PF03816"/>
    </source>
</evidence>
<dbReference type="PANTHER" id="PTHR33392">
    <property type="entry name" value="POLYISOPRENYL-TEICHOIC ACID--PEPTIDOGLYCAN TEICHOIC ACID TRANSFERASE TAGU"/>
    <property type="match status" value="1"/>
</dbReference>
<evidence type="ECO:0000313" key="5">
    <source>
        <dbReference type="Proteomes" id="UP000031972"/>
    </source>
</evidence>
<name>A0A0C2V200_9BACL</name>
<sequence>MKWIKEGSWMNWTLGLFAVLILAGTVGLVMVYFSIYSATKDMHVPLEREGSTKREEVVQTEEKDPFSVLILGIDERKEDAGRSDTMIVLTVNPSTESTKLLSIPRDTYVEIAGYGKKDKINHAYAYGGVELAMESVEELLDIPLDYYIKVNMEGFEDVIDVLGGVVVSNPFSFEAGGFRFPEGELILNGKQALSFSRMRQDDPDGDFGRQERQRNIIEAVISEGTTVSTFLNYGDLLESLGENIKTNLTFDQLMDIQNDYRQAADNVDHLQFDEGTNEYIGGVYYYVIPDDDIAAVQKILQSELEL</sequence>
<dbReference type="PATRIC" id="fig|220754.4.peg.3489"/>